<feature type="transmembrane region" description="Helical" evidence="8">
    <location>
        <begin position="129"/>
        <end position="154"/>
    </location>
</feature>
<feature type="transmembrane region" description="Helical" evidence="8">
    <location>
        <begin position="327"/>
        <end position="348"/>
    </location>
</feature>
<feature type="transmembrane region" description="Helical" evidence="8">
    <location>
        <begin position="30"/>
        <end position="50"/>
    </location>
</feature>
<dbReference type="EMBL" id="WOSY01000001">
    <property type="protein sequence ID" value="NHN87026.1"/>
    <property type="molecule type" value="Genomic_DNA"/>
</dbReference>
<dbReference type="RefSeq" id="WP_173568337.1">
    <property type="nucleotide sequence ID" value="NZ_WOSY01000001.1"/>
</dbReference>
<feature type="transmembrane region" description="Helical" evidence="8">
    <location>
        <begin position="98"/>
        <end position="117"/>
    </location>
</feature>
<dbReference type="Pfam" id="PF02133">
    <property type="entry name" value="Transp_cyt_pur"/>
    <property type="match status" value="1"/>
</dbReference>
<feature type="transmembrane region" description="Helical" evidence="8">
    <location>
        <begin position="400"/>
        <end position="420"/>
    </location>
</feature>
<comment type="subcellular location">
    <subcellularLocation>
        <location evidence="1">Membrane</location>
        <topology evidence="1">Multi-pass membrane protein</topology>
    </subcellularLocation>
</comment>
<feature type="transmembrane region" description="Helical" evidence="8">
    <location>
        <begin position="242"/>
        <end position="266"/>
    </location>
</feature>
<evidence type="ECO:0000313" key="10">
    <source>
        <dbReference type="Proteomes" id="UP000631653"/>
    </source>
</evidence>
<dbReference type="PANTHER" id="PTHR31806">
    <property type="entry name" value="PURINE-CYTOSINE PERMEASE FCY2-RELATED"/>
    <property type="match status" value="1"/>
</dbReference>
<sequence>MTDRTTDFSVEANSTSFVPLGQRHGRVRDLFTLWFTTNIAPLPIVTGATLYRSVHLPFWVVMVTIATGHMAGGLVLGACSAQGPQTGLPQMVQARAQFGRYGSLLLILVSFLLYLGFFTSNTALAGAALHGLFGGISPGQGSILAGLCAVGIGVMGYNTIHLINRLGFWFMATALAAGFVSVMMSGEVPVITPLAEAPLQASGFISWMLLFSTTCVWNISYSCYTSDYSRYLPPSVGFKGPFLASAAGAGCGASLSFIFGVLIAAMMPGVIDPLSAIAGIEQPLGLILMGLFVLNIVSHNALNVYGSVLTLITAIQTVFISWIPGRVARLCFSVIILAGSLSLVTLYPQSVVPVFLDIVLSLLIVLVPWVTINLCVFYFPRVLREEGSMATQEVGFDRKICLAFLVGTVVQIPFISNAFYTGPMGAYLHGINLGWLIATPVTAGVLFMLHGRRRSGSS</sequence>
<keyword evidence="3 7" id="KW-0813">Transport</keyword>
<feature type="transmembrane region" description="Helical" evidence="8">
    <location>
        <begin position="286"/>
        <end position="315"/>
    </location>
</feature>
<keyword evidence="4 8" id="KW-0812">Transmembrane</keyword>
<organism evidence="9 10">
    <name type="scientific">Acetobacter conturbans</name>
    <dbReference type="NCBI Taxonomy" id="1737472"/>
    <lineage>
        <taxon>Bacteria</taxon>
        <taxon>Pseudomonadati</taxon>
        <taxon>Pseudomonadota</taxon>
        <taxon>Alphaproteobacteria</taxon>
        <taxon>Acetobacterales</taxon>
        <taxon>Acetobacteraceae</taxon>
        <taxon>Acetobacter</taxon>
    </lineage>
</organism>
<reference evidence="9 10" key="1">
    <citation type="journal article" date="2020" name="Int. J. Syst. Evol. Microbiol.">
        <title>Novel acetic acid bacteria from cider fermentations: Acetobacter conturbans sp. nov. and Acetobacter fallax sp. nov.</title>
        <authorList>
            <person name="Sombolestani A.S."/>
            <person name="Cleenwerck I."/>
            <person name="Cnockaert M."/>
            <person name="Borremans W."/>
            <person name="Wieme A.D."/>
            <person name="De Vuyst L."/>
            <person name="Vandamme P."/>
        </authorList>
    </citation>
    <scope>NUCLEOTIDE SEQUENCE [LARGE SCALE GENOMIC DNA]</scope>
    <source>
        <strain evidence="9 10">LMG 1627</strain>
    </source>
</reference>
<dbReference type="PANTHER" id="PTHR31806:SF1">
    <property type="entry name" value="PURINE-CYTOSINE PERMEASE FCY2-RELATED"/>
    <property type="match status" value="1"/>
</dbReference>
<accession>A0ABX0JUY6</accession>
<feature type="transmembrane region" description="Helical" evidence="8">
    <location>
        <begin position="354"/>
        <end position="379"/>
    </location>
</feature>
<feature type="transmembrane region" description="Helical" evidence="8">
    <location>
        <begin position="166"/>
        <end position="184"/>
    </location>
</feature>
<evidence type="ECO:0000313" key="9">
    <source>
        <dbReference type="EMBL" id="NHN87026.1"/>
    </source>
</evidence>
<dbReference type="InterPro" id="IPR026030">
    <property type="entry name" value="Pur-cyt_permease_Fcy2/21/22"/>
</dbReference>
<comment type="caution">
    <text evidence="9">The sequence shown here is derived from an EMBL/GenBank/DDBJ whole genome shotgun (WGS) entry which is preliminary data.</text>
</comment>
<evidence type="ECO:0000256" key="2">
    <source>
        <dbReference type="ARBA" id="ARBA00008974"/>
    </source>
</evidence>
<comment type="similarity">
    <text evidence="2 7">Belongs to the purine-cytosine permease (2.A.39) family.</text>
</comment>
<dbReference type="Gene3D" id="1.10.4160.10">
    <property type="entry name" value="Hydantoin permease"/>
    <property type="match status" value="1"/>
</dbReference>
<evidence type="ECO:0000256" key="1">
    <source>
        <dbReference type="ARBA" id="ARBA00004141"/>
    </source>
</evidence>
<keyword evidence="5 8" id="KW-1133">Transmembrane helix</keyword>
<gene>
    <name evidence="9" type="ORF">GOB81_00010</name>
</gene>
<evidence type="ECO:0000256" key="3">
    <source>
        <dbReference type="ARBA" id="ARBA00022448"/>
    </source>
</evidence>
<evidence type="ECO:0000256" key="5">
    <source>
        <dbReference type="ARBA" id="ARBA00022989"/>
    </source>
</evidence>
<protein>
    <submittedName>
        <fullName evidence="9">Cytosine permease</fullName>
    </submittedName>
</protein>
<proteinExistence type="inferred from homology"/>
<evidence type="ECO:0000256" key="4">
    <source>
        <dbReference type="ARBA" id="ARBA00022692"/>
    </source>
</evidence>
<keyword evidence="10" id="KW-1185">Reference proteome</keyword>
<keyword evidence="6 7" id="KW-0472">Membrane</keyword>
<dbReference type="InterPro" id="IPR001248">
    <property type="entry name" value="Pur-cyt_permease"/>
</dbReference>
<feature type="transmembrane region" description="Helical" evidence="8">
    <location>
        <begin position="56"/>
        <end position="77"/>
    </location>
</feature>
<dbReference type="Proteomes" id="UP000631653">
    <property type="component" value="Unassembled WGS sequence"/>
</dbReference>
<dbReference type="PIRSF" id="PIRSF002744">
    <property type="entry name" value="Pur-cyt_permease"/>
    <property type="match status" value="1"/>
</dbReference>
<feature type="transmembrane region" description="Helical" evidence="8">
    <location>
        <begin position="426"/>
        <end position="449"/>
    </location>
</feature>
<evidence type="ECO:0000256" key="6">
    <source>
        <dbReference type="ARBA" id="ARBA00023136"/>
    </source>
</evidence>
<feature type="transmembrane region" description="Helical" evidence="8">
    <location>
        <begin position="204"/>
        <end position="221"/>
    </location>
</feature>
<evidence type="ECO:0000256" key="7">
    <source>
        <dbReference type="PIRNR" id="PIRNR002744"/>
    </source>
</evidence>
<evidence type="ECO:0000256" key="8">
    <source>
        <dbReference type="SAM" id="Phobius"/>
    </source>
</evidence>
<name>A0ABX0JUY6_9PROT</name>